<organism evidence="2">
    <name type="scientific">Panicum hallii</name>
    <dbReference type="NCBI Taxonomy" id="206008"/>
    <lineage>
        <taxon>Eukaryota</taxon>
        <taxon>Viridiplantae</taxon>
        <taxon>Streptophyta</taxon>
        <taxon>Embryophyta</taxon>
        <taxon>Tracheophyta</taxon>
        <taxon>Spermatophyta</taxon>
        <taxon>Magnoliopsida</taxon>
        <taxon>Liliopsida</taxon>
        <taxon>Poales</taxon>
        <taxon>Poaceae</taxon>
        <taxon>PACMAD clade</taxon>
        <taxon>Panicoideae</taxon>
        <taxon>Panicodae</taxon>
        <taxon>Paniceae</taxon>
        <taxon>Panicinae</taxon>
        <taxon>Panicum</taxon>
        <taxon>Panicum sect. Panicum</taxon>
    </lineage>
</organism>
<proteinExistence type="predicted"/>
<feature type="domain" description="Myb/SANT-like" evidence="1">
    <location>
        <begin position="13"/>
        <end position="107"/>
    </location>
</feature>
<evidence type="ECO:0000259" key="1">
    <source>
        <dbReference type="Pfam" id="PF12776"/>
    </source>
</evidence>
<dbReference type="Pfam" id="PF12776">
    <property type="entry name" value="Myb_DNA-bind_3"/>
    <property type="match status" value="1"/>
</dbReference>
<reference evidence="2" key="1">
    <citation type="submission" date="2018-04" db="EMBL/GenBank/DDBJ databases">
        <title>WGS assembly of Panicum hallii.</title>
        <authorList>
            <person name="Lovell J."/>
            <person name="Jenkins J."/>
            <person name="Lowry D."/>
            <person name="Mamidi S."/>
            <person name="Sreedasyam A."/>
            <person name="Weng X."/>
            <person name="Barry K."/>
            <person name="Bonette J."/>
            <person name="Campitelli B."/>
            <person name="Daum C."/>
            <person name="Gordon S."/>
            <person name="Gould B."/>
            <person name="Lipzen A."/>
            <person name="Macqueen A."/>
            <person name="Palacio-Mejia J."/>
            <person name="Plott C."/>
            <person name="Shakirov E."/>
            <person name="Shu S."/>
            <person name="Yoshinaga Y."/>
            <person name="Zane M."/>
            <person name="Rokhsar D."/>
            <person name="Grimwood J."/>
            <person name="Schmutz J."/>
            <person name="Juenger T."/>
        </authorList>
    </citation>
    <scope>NUCLEOTIDE SEQUENCE [LARGE SCALE GENOMIC DNA]</scope>
    <source>
        <strain evidence="2">FIL2</strain>
    </source>
</reference>
<gene>
    <name evidence="2" type="ORF">PAHAL_9G378700</name>
</gene>
<evidence type="ECO:0000313" key="2">
    <source>
        <dbReference type="EMBL" id="PVH32349.1"/>
    </source>
</evidence>
<protein>
    <recommendedName>
        <fullName evidence="1">Myb/SANT-like domain-containing protein</fullName>
    </recommendedName>
</protein>
<dbReference type="PANTHER" id="PTHR47851:SF8">
    <property type="entry name" value="NO APICAL MERISTEM-ASSOCIATED C-TERMINAL DOMAIN-CONTAINING PROTEIN"/>
    <property type="match status" value="1"/>
</dbReference>
<dbReference type="EMBL" id="CM008054">
    <property type="protein sequence ID" value="PVH32349.1"/>
    <property type="molecule type" value="Genomic_DNA"/>
</dbReference>
<dbReference type="InterPro" id="IPR024752">
    <property type="entry name" value="Myb/SANT-like_dom"/>
</dbReference>
<name>A0A2T8I3W6_9POAL</name>
<dbReference type="Gramene" id="PVH32349">
    <property type="protein sequence ID" value="PVH32349"/>
    <property type="gene ID" value="PAHAL_9G378700"/>
</dbReference>
<dbReference type="Proteomes" id="UP000243499">
    <property type="component" value="Chromosome 9"/>
</dbReference>
<accession>A0A2T8I3W6</accession>
<dbReference type="PANTHER" id="PTHR47851">
    <property type="entry name" value="OS06G0588700 PROTEIN-RELATED"/>
    <property type="match status" value="1"/>
</dbReference>
<sequence length="265" mass="30075">MENTSKSRKPNAQWDPTAAKIFNEICVEQVLANNRPQGCLNNKGYANLIAQFNERTGRHYNRSQMKNRWDALKNNYTTWKTLLLAASGLGRDPRTGSIAADDGWWKEKIEAILACKKFRLAPLENEEDLEIIFSGASCTNVEEVLPFSPPGANAKKRGAAHKSPMKKTKKNFRDLQFKRFVDSFVEKSSSSKSSATSSPNDYVRQEIAEMLESVIEAGACEGSDEHFYATQLLVKKKYRDVFTTLKTPAGKLAWLKRTWEERKTR</sequence>
<dbReference type="AlphaFoldDB" id="A0A2T8I3W6"/>